<dbReference type="Proteomes" id="UP000006048">
    <property type="component" value="Chromosome"/>
</dbReference>
<dbReference type="EMBL" id="CP002959">
    <property type="protein sequence ID" value="AFM12193.1"/>
    <property type="molecule type" value="Genomic_DNA"/>
</dbReference>
<dbReference type="InterPro" id="IPR007809">
    <property type="entry name" value="FlgN-like"/>
</dbReference>
<gene>
    <name evidence="5" type="ordered locus">Turpa_1545</name>
</gene>
<dbReference type="SUPFAM" id="SSF140566">
    <property type="entry name" value="FlgN-like"/>
    <property type="match status" value="1"/>
</dbReference>
<accession>I4B4I6</accession>
<keyword evidence="3" id="KW-1005">Bacterial flagellum biogenesis</keyword>
<dbReference type="RefSeq" id="WP_014802704.1">
    <property type="nucleotide sequence ID" value="NC_018020.1"/>
</dbReference>
<comment type="function">
    <text evidence="1">Required for the efficient initiation of filament assembly.</text>
</comment>
<evidence type="ECO:0008006" key="7">
    <source>
        <dbReference type="Google" id="ProtNLM"/>
    </source>
</evidence>
<evidence type="ECO:0000256" key="2">
    <source>
        <dbReference type="ARBA" id="ARBA00007703"/>
    </source>
</evidence>
<reference evidence="5 6" key="1">
    <citation type="submission" date="2012-06" db="EMBL/GenBank/DDBJ databases">
        <title>The complete chromosome of genome of Turneriella parva DSM 21527.</title>
        <authorList>
            <consortium name="US DOE Joint Genome Institute (JGI-PGF)"/>
            <person name="Lucas S."/>
            <person name="Han J."/>
            <person name="Lapidus A."/>
            <person name="Bruce D."/>
            <person name="Goodwin L."/>
            <person name="Pitluck S."/>
            <person name="Peters L."/>
            <person name="Kyrpides N."/>
            <person name="Mavromatis K."/>
            <person name="Ivanova N."/>
            <person name="Mikhailova N."/>
            <person name="Chertkov O."/>
            <person name="Detter J.C."/>
            <person name="Tapia R."/>
            <person name="Han C."/>
            <person name="Land M."/>
            <person name="Hauser L."/>
            <person name="Markowitz V."/>
            <person name="Cheng J.-F."/>
            <person name="Hugenholtz P."/>
            <person name="Woyke T."/>
            <person name="Wu D."/>
            <person name="Gronow S."/>
            <person name="Wellnitz S."/>
            <person name="Brambilla E."/>
            <person name="Klenk H.-P."/>
            <person name="Eisen J.A."/>
        </authorList>
    </citation>
    <scope>NUCLEOTIDE SEQUENCE [LARGE SCALE GENOMIC DNA]</scope>
    <source>
        <strain evidence="6">ATCC BAA-1111 / DSM 21527 / NCTC 11395 / H</strain>
    </source>
</reference>
<feature type="region of interest" description="Disordered" evidence="4">
    <location>
        <begin position="1"/>
        <end position="33"/>
    </location>
</feature>
<evidence type="ECO:0000313" key="5">
    <source>
        <dbReference type="EMBL" id="AFM12193.1"/>
    </source>
</evidence>
<organism evidence="5 6">
    <name type="scientific">Turneriella parva (strain ATCC BAA-1111 / DSM 21527 / NCTC 11395 / H)</name>
    <name type="common">Leptospira parva</name>
    <dbReference type="NCBI Taxonomy" id="869212"/>
    <lineage>
        <taxon>Bacteria</taxon>
        <taxon>Pseudomonadati</taxon>
        <taxon>Spirochaetota</taxon>
        <taxon>Spirochaetia</taxon>
        <taxon>Leptospirales</taxon>
        <taxon>Leptospiraceae</taxon>
        <taxon>Turneriella</taxon>
    </lineage>
</organism>
<dbReference type="GO" id="GO:0044780">
    <property type="term" value="P:bacterial-type flagellum assembly"/>
    <property type="evidence" value="ECO:0007669"/>
    <property type="project" value="InterPro"/>
</dbReference>
<evidence type="ECO:0000256" key="4">
    <source>
        <dbReference type="SAM" id="MobiDB-lite"/>
    </source>
</evidence>
<evidence type="ECO:0000256" key="3">
    <source>
        <dbReference type="ARBA" id="ARBA00022795"/>
    </source>
</evidence>
<name>I4B4I6_TURPD</name>
<evidence type="ECO:0000256" key="1">
    <source>
        <dbReference type="ARBA" id="ARBA00002397"/>
    </source>
</evidence>
<dbReference type="KEGG" id="tpx:Turpa_1545"/>
<feature type="compositionally biased region" description="Polar residues" evidence="4">
    <location>
        <begin position="1"/>
        <end position="29"/>
    </location>
</feature>
<dbReference type="HOGENOM" id="CLU_1282752_0_0_12"/>
<protein>
    <recommendedName>
        <fullName evidence="7">FlgN family protein</fullName>
    </recommendedName>
</protein>
<dbReference type="AlphaFoldDB" id="I4B4I6"/>
<keyword evidence="6" id="KW-1185">Reference proteome</keyword>
<dbReference type="Pfam" id="PF05130">
    <property type="entry name" value="FlgN"/>
    <property type="match status" value="1"/>
</dbReference>
<evidence type="ECO:0000313" key="6">
    <source>
        <dbReference type="Proteomes" id="UP000006048"/>
    </source>
</evidence>
<dbReference type="InterPro" id="IPR036679">
    <property type="entry name" value="FlgN-like_sf"/>
</dbReference>
<proteinExistence type="inferred from homology"/>
<comment type="similarity">
    <text evidence="2">Belongs to the FlgN family.</text>
</comment>
<dbReference type="STRING" id="869212.Turpa_1545"/>
<sequence length="215" mass="23030">MKTQIMSDVHGGTQSATGTMPSMSPTEVQGRTRPAPAMDGIVGAGDAHGGVGSDGAPSTAPHLPVGELVEVLRDQLAAHHRLLQLEMAKREAIIARDGELLKKSATEQANELHRLDLLDSRRNKLVGRIMPGQADAALAEIMESGAVTAPEKQELGRYLSALRGALFELKKLSDVNTRMLIDSRDLFKTMMLNLAGRGQGNEHKVARPVLVDANC</sequence>
<dbReference type="Gene3D" id="1.20.58.300">
    <property type="entry name" value="FlgN-like"/>
    <property type="match status" value="1"/>
</dbReference>